<gene>
    <name evidence="2" type="ORF">NSCI0253_LOCUS22574</name>
</gene>
<feature type="compositionally biased region" description="Basic and acidic residues" evidence="1">
    <location>
        <begin position="36"/>
        <end position="52"/>
    </location>
</feature>
<name>A0A7S1AAZ9_NOCSC</name>
<proteinExistence type="predicted"/>
<sequence length="165" mass="18382">MASVARTQVEFETFDRLPQSAEHLFRAPSHSMHMSHPSDHGDGVQDSSLKVERERERRLNDLAGDEELARELVEQLKLVSPAEKVDMSTVYEPTGFGRLAVSNGVNTLGHNVSNRHDVSDGLDTDYGVDYQALDSDSEDVFPPIRTVPDNYSSTICSVLTGFFKR</sequence>
<dbReference type="AlphaFoldDB" id="A0A7S1AAZ9"/>
<evidence type="ECO:0000313" key="2">
    <source>
        <dbReference type="EMBL" id="CAD8848224.1"/>
    </source>
</evidence>
<evidence type="ECO:0000256" key="1">
    <source>
        <dbReference type="SAM" id="MobiDB-lite"/>
    </source>
</evidence>
<feature type="region of interest" description="Disordered" evidence="1">
    <location>
        <begin position="30"/>
        <end position="52"/>
    </location>
</feature>
<protein>
    <submittedName>
        <fullName evidence="2">Uncharacterized protein</fullName>
    </submittedName>
</protein>
<accession>A0A7S1AAZ9</accession>
<organism evidence="2">
    <name type="scientific">Noctiluca scintillans</name>
    <name type="common">Sea sparkle</name>
    <name type="synonym">Red tide dinoflagellate</name>
    <dbReference type="NCBI Taxonomy" id="2966"/>
    <lineage>
        <taxon>Eukaryota</taxon>
        <taxon>Sar</taxon>
        <taxon>Alveolata</taxon>
        <taxon>Dinophyceae</taxon>
        <taxon>Noctilucales</taxon>
        <taxon>Noctilucaceae</taxon>
        <taxon>Noctiluca</taxon>
    </lineage>
</organism>
<dbReference type="EMBL" id="HBFQ01032079">
    <property type="protein sequence ID" value="CAD8848224.1"/>
    <property type="molecule type" value="Transcribed_RNA"/>
</dbReference>
<reference evidence="2" key="1">
    <citation type="submission" date="2021-01" db="EMBL/GenBank/DDBJ databases">
        <authorList>
            <person name="Corre E."/>
            <person name="Pelletier E."/>
            <person name="Niang G."/>
            <person name="Scheremetjew M."/>
            <person name="Finn R."/>
            <person name="Kale V."/>
            <person name="Holt S."/>
            <person name="Cochrane G."/>
            <person name="Meng A."/>
            <person name="Brown T."/>
            <person name="Cohen L."/>
        </authorList>
    </citation>
    <scope>NUCLEOTIDE SEQUENCE</scope>
</reference>